<feature type="binding site" evidence="1">
    <location>
        <position position="189"/>
    </location>
    <ligand>
        <name>2-oxoglutarate</name>
        <dbReference type="ChEBI" id="CHEBI:16810"/>
    </ligand>
</feature>
<protein>
    <submittedName>
        <fullName evidence="4">2OG-Fe(II) oxygenase</fullName>
    </submittedName>
</protein>
<dbReference type="GO" id="GO:0008198">
    <property type="term" value="F:ferrous iron binding"/>
    <property type="evidence" value="ECO:0007669"/>
    <property type="project" value="TreeGrafter"/>
</dbReference>
<feature type="region of interest" description="Disordered" evidence="2">
    <location>
        <begin position="209"/>
        <end position="250"/>
    </location>
</feature>
<proteinExistence type="predicted"/>
<evidence type="ECO:0000256" key="1">
    <source>
        <dbReference type="PIRSR" id="PIRSR632852-1"/>
    </source>
</evidence>
<dbReference type="InterPro" id="IPR005123">
    <property type="entry name" value="Oxoglu/Fe-dep_dioxygenase_dom"/>
</dbReference>
<dbReference type="OrthoDB" id="545910at2759"/>
<dbReference type="InterPro" id="IPR027450">
    <property type="entry name" value="AlkB-like"/>
</dbReference>
<feature type="binding site" evidence="1">
    <location>
        <position position="283"/>
    </location>
    <ligand>
        <name>2-oxoglutarate</name>
        <dbReference type="ChEBI" id="CHEBI:16810"/>
    </ligand>
</feature>
<comment type="caution">
    <text evidence="4">The sequence shown here is derived from an EMBL/GenBank/DDBJ whole genome shotgun (WGS) entry which is preliminary data.</text>
</comment>
<organism evidence="4 5">
    <name type="scientific">Rhodotorula diobovata</name>
    <dbReference type="NCBI Taxonomy" id="5288"/>
    <lineage>
        <taxon>Eukaryota</taxon>
        <taxon>Fungi</taxon>
        <taxon>Dikarya</taxon>
        <taxon>Basidiomycota</taxon>
        <taxon>Pucciniomycotina</taxon>
        <taxon>Microbotryomycetes</taxon>
        <taxon>Sporidiobolales</taxon>
        <taxon>Sporidiobolaceae</taxon>
        <taxon>Rhodotorula</taxon>
    </lineage>
</organism>
<dbReference type="PANTHER" id="PTHR31573:SF1">
    <property type="entry name" value="DNA OXIDATIVE DEMETHYLASE ALKBH2"/>
    <property type="match status" value="1"/>
</dbReference>
<feature type="region of interest" description="Disordered" evidence="2">
    <location>
        <begin position="1"/>
        <end position="60"/>
    </location>
</feature>
<dbReference type="AlphaFoldDB" id="A0A5C5G1E2"/>
<feature type="compositionally biased region" description="Low complexity" evidence="2">
    <location>
        <begin position="224"/>
        <end position="250"/>
    </location>
</feature>
<dbReference type="PROSITE" id="PS51471">
    <property type="entry name" value="FE2OG_OXY"/>
    <property type="match status" value="1"/>
</dbReference>
<sequence>MSSPLPPVAANASGPKVDVSAVEGGDSPVKTKGVKRTAAAASSSRSGGASKPKPKRARLTVGDDEATQVTCLDESYRVPLADGDCFYVPDLVDAETAQEWHDELVKLDEWYRPTLKVYGKDVVQSRKIAAFATDPALEVKYSGHPVKMSYSYPPLLRKIQDLVEARLGIKFNSVFANLYEDGSVYIGKHRDNRENRVIASLSLGAPRTFILTHTNPPPAPSPSPTTAVSSAPSVPSASASPNDDPATAAPAAAPSPLLYAHRTTLASGSLLVMQGATQQHWKHEVPREKRAVKTSRVSLTFRQLVF</sequence>
<evidence type="ECO:0000313" key="5">
    <source>
        <dbReference type="Proteomes" id="UP000311382"/>
    </source>
</evidence>
<dbReference type="PANTHER" id="PTHR31573">
    <property type="entry name" value="ALPHA-KETOGLUTARATE-DEPENDENT DIOXYGENASE ALKB HOMOLOG 2"/>
    <property type="match status" value="1"/>
</dbReference>
<feature type="binding site" evidence="1">
    <location>
        <position position="179"/>
    </location>
    <ligand>
        <name>2-oxoglutarate</name>
        <dbReference type="ChEBI" id="CHEBI:16810"/>
    </ligand>
</feature>
<evidence type="ECO:0000313" key="4">
    <source>
        <dbReference type="EMBL" id="TNY22249.1"/>
    </source>
</evidence>
<dbReference type="STRING" id="5288.A0A5C5G1E2"/>
<dbReference type="Pfam" id="PF13532">
    <property type="entry name" value="2OG-FeII_Oxy_2"/>
    <property type="match status" value="1"/>
</dbReference>
<dbReference type="InterPro" id="IPR032852">
    <property type="entry name" value="ALKBH2"/>
</dbReference>
<feature type="compositionally biased region" description="Low complexity" evidence="2">
    <location>
        <begin position="38"/>
        <end position="50"/>
    </location>
</feature>
<feature type="domain" description="Fe2OG dioxygenase" evidence="3">
    <location>
        <begin position="170"/>
        <end position="305"/>
    </location>
</feature>
<gene>
    <name evidence="4" type="ORF">DMC30DRAFT_155966</name>
</gene>
<keyword evidence="5" id="KW-1185">Reference proteome</keyword>
<dbReference type="SUPFAM" id="SSF51197">
    <property type="entry name" value="Clavaminate synthase-like"/>
    <property type="match status" value="1"/>
</dbReference>
<dbReference type="EMBL" id="SOZI01000028">
    <property type="protein sequence ID" value="TNY22249.1"/>
    <property type="molecule type" value="Genomic_DNA"/>
</dbReference>
<feature type="binding site" evidence="1">
    <location>
        <position position="177"/>
    </location>
    <ligand>
        <name>2-oxoglutarate</name>
        <dbReference type="ChEBI" id="CHEBI:16810"/>
    </ligand>
</feature>
<name>A0A5C5G1E2_9BASI</name>
<feature type="binding site" evidence="1">
    <location>
        <position position="302"/>
    </location>
    <ligand>
        <name>2-oxoglutarate</name>
        <dbReference type="ChEBI" id="CHEBI:16810"/>
    </ligand>
</feature>
<dbReference type="GO" id="GO:0035516">
    <property type="term" value="F:broad specificity oxidative DNA demethylase activity"/>
    <property type="evidence" value="ECO:0007669"/>
    <property type="project" value="TreeGrafter"/>
</dbReference>
<dbReference type="GO" id="GO:0006307">
    <property type="term" value="P:DNA alkylation repair"/>
    <property type="evidence" value="ECO:0007669"/>
    <property type="project" value="TreeGrafter"/>
</dbReference>
<dbReference type="GO" id="GO:0051747">
    <property type="term" value="F:cytosine C-5 DNA demethylase activity"/>
    <property type="evidence" value="ECO:0007669"/>
    <property type="project" value="TreeGrafter"/>
</dbReference>
<evidence type="ECO:0000259" key="3">
    <source>
        <dbReference type="PROSITE" id="PS51471"/>
    </source>
</evidence>
<evidence type="ECO:0000256" key="2">
    <source>
        <dbReference type="SAM" id="MobiDB-lite"/>
    </source>
</evidence>
<dbReference type="Proteomes" id="UP000311382">
    <property type="component" value="Unassembled WGS sequence"/>
</dbReference>
<feature type="binding site" evidence="1">
    <location>
        <position position="296"/>
    </location>
    <ligand>
        <name>2-oxoglutarate</name>
        <dbReference type="ChEBI" id="CHEBI:16810"/>
    </ligand>
</feature>
<accession>A0A5C5G1E2</accession>
<feature type="binding site" evidence="1">
    <location>
        <position position="300"/>
    </location>
    <ligand>
        <name>2-oxoglutarate</name>
        <dbReference type="ChEBI" id="CHEBI:16810"/>
    </ligand>
</feature>
<reference evidence="4 5" key="1">
    <citation type="submission" date="2019-03" db="EMBL/GenBank/DDBJ databases">
        <title>Rhodosporidium diobovatum UCD-FST 08-225 genome sequencing, assembly, and annotation.</title>
        <authorList>
            <person name="Fakankun I.U."/>
            <person name="Fristensky B."/>
            <person name="Levin D.B."/>
        </authorList>
    </citation>
    <scope>NUCLEOTIDE SEQUENCE [LARGE SCALE GENOMIC DNA]</scope>
    <source>
        <strain evidence="4 5">UCD-FST 08-225</strain>
    </source>
</reference>
<dbReference type="Gene3D" id="2.60.120.590">
    <property type="entry name" value="Alpha-ketoglutarate-dependent dioxygenase AlkB-like"/>
    <property type="match status" value="1"/>
</dbReference>
<dbReference type="InterPro" id="IPR037151">
    <property type="entry name" value="AlkB-like_sf"/>
</dbReference>